<dbReference type="EMBL" id="CADCTQ010000027">
    <property type="protein sequence ID" value="CAA9218053.1"/>
    <property type="molecule type" value="Genomic_DNA"/>
</dbReference>
<accession>A0A6J4HAY9</accession>
<evidence type="ECO:0000313" key="1">
    <source>
        <dbReference type="EMBL" id="CAA9218053.1"/>
    </source>
</evidence>
<gene>
    <name evidence="1" type="ORF">AVDCRST_MAG56-276</name>
</gene>
<organism evidence="1">
    <name type="scientific">uncultured Cytophagales bacterium</name>
    <dbReference type="NCBI Taxonomy" id="158755"/>
    <lineage>
        <taxon>Bacteria</taxon>
        <taxon>Pseudomonadati</taxon>
        <taxon>Bacteroidota</taxon>
        <taxon>Sphingobacteriia</taxon>
        <taxon>Sphingobacteriales</taxon>
        <taxon>environmental samples</taxon>
    </lineage>
</organism>
<keyword evidence="1" id="KW-0808">Transferase</keyword>
<dbReference type="Gene3D" id="3.90.550.10">
    <property type="entry name" value="Spore Coat Polysaccharide Biosynthesis Protein SpsA, Chain A"/>
    <property type="match status" value="1"/>
</dbReference>
<protein>
    <submittedName>
        <fullName evidence="1">N-acylneuraminate cytidylyltransferase</fullName>
        <ecNumber evidence="1">2.7.7.43</ecNumber>
    </submittedName>
</protein>
<name>A0A6J4HAY9_9SPHI</name>
<dbReference type="InterPro" id="IPR003329">
    <property type="entry name" value="Cytidylyl_trans"/>
</dbReference>
<proteinExistence type="predicted"/>
<dbReference type="CDD" id="cd02513">
    <property type="entry name" value="CMP-NeuAc_Synthase"/>
    <property type="match status" value="1"/>
</dbReference>
<dbReference type="InterPro" id="IPR050793">
    <property type="entry name" value="CMP-NeuNAc_synthase"/>
</dbReference>
<dbReference type="EC" id="2.7.7.43" evidence="1"/>
<dbReference type="SUPFAM" id="SSF53448">
    <property type="entry name" value="Nucleotide-diphospho-sugar transferases"/>
    <property type="match status" value="1"/>
</dbReference>
<dbReference type="AlphaFoldDB" id="A0A6J4HAY9"/>
<dbReference type="GO" id="GO:0008781">
    <property type="term" value="F:N-acylneuraminate cytidylyltransferase activity"/>
    <property type="evidence" value="ECO:0007669"/>
    <property type="project" value="UniProtKB-EC"/>
</dbReference>
<reference evidence="1" key="1">
    <citation type="submission" date="2020-02" db="EMBL/GenBank/DDBJ databases">
        <authorList>
            <person name="Meier V. D."/>
        </authorList>
    </citation>
    <scope>NUCLEOTIDE SEQUENCE</scope>
    <source>
        <strain evidence="1">AVDCRST_MAG56</strain>
    </source>
</reference>
<dbReference type="PANTHER" id="PTHR21485">
    <property type="entry name" value="HAD SUPERFAMILY MEMBERS CMAS AND KDSC"/>
    <property type="match status" value="1"/>
</dbReference>
<sequence length="248" mass="27392">MVNGKKVLALVPARGGSKGLPNKNILPLLGHPLIAYSIRAGLGCPLVDRTLVTTDSEAIAAVARQYGAEVPFLRPAELAADLSRDLEVFQHALHWLAEHEGYAPDLVVQLRPTSPVRFAADLAESIRLLAAHPAATSLRAVTPSPITPFKMWWVDAPGQPMRPLLHLPDVPEPFNEPRQHLPQTYWQTGTLDIMRRETLLAGSMTGGQILPYVIDNQYAVDIDDRESFDRAARVMRHTDCVKFDDSKD</sequence>
<dbReference type="PANTHER" id="PTHR21485:SF6">
    <property type="entry name" value="N-ACYLNEURAMINATE CYTIDYLYLTRANSFERASE-RELATED"/>
    <property type="match status" value="1"/>
</dbReference>
<dbReference type="InterPro" id="IPR029044">
    <property type="entry name" value="Nucleotide-diphossugar_trans"/>
</dbReference>
<keyword evidence="1" id="KW-0548">Nucleotidyltransferase</keyword>
<dbReference type="Pfam" id="PF02348">
    <property type="entry name" value="CTP_transf_3"/>
    <property type="match status" value="1"/>
</dbReference>